<dbReference type="CTD" id="9815150"/>
<feature type="compositionally biased region" description="Low complexity" evidence="1">
    <location>
        <begin position="18"/>
        <end position="30"/>
    </location>
</feature>
<dbReference type="CDD" id="cd16449">
    <property type="entry name" value="RING-HC"/>
    <property type="match status" value="1"/>
</dbReference>
<dbReference type="GeneID" id="9815150"/>
<dbReference type="AlphaFoldDB" id="A0A6A5H3W0"/>
<dbReference type="RefSeq" id="XP_053587115.1">
    <property type="nucleotide sequence ID" value="XM_053727538.1"/>
</dbReference>
<dbReference type="Proteomes" id="UP000483820">
    <property type="component" value="Chromosome III"/>
</dbReference>
<feature type="region of interest" description="Disordered" evidence="1">
    <location>
        <begin position="212"/>
        <end position="236"/>
    </location>
</feature>
<protein>
    <recommendedName>
        <fullName evidence="4">RING-type domain-containing protein</fullName>
    </recommendedName>
</protein>
<evidence type="ECO:0008006" key="4">
    <source>
        <dbReference type="Google" id="ProtNLM"/>
    </source>
</evidence>
<dbReference type="KEGG" id="crq:GCK72_009802"/>
<evidence type="ECO:0000313" key="2">
    <source>
        <dbReference type="EMBL" id="KAF1761546.1"/>
    </source>
</evidence>
<feature type="region of interest" description="Disordered" evidence="1">
    <location>
        <begin position="114"/>
        <end position="165"/>
    </location>
</feature>
<feature type="compositionally biased region" description="Basic and acidic residues" evidence="1">
    <location>
        <begin position="122"/>
        <end position="138"/>
    </location>
</feature>
<name>A0A6A5H3W0_CAERE</name>
<feature type="region of interest" description="Disordered" evidence="1">
    <location>
        <begin position="255"/>
        <end position="302"/>
    </location>
</feature>
<proteinExistence type="predicted"/>
<evidence type="ECO:0000313" key="3">
    <source>
        <dbReference type="Proteomes" id="UP000483820"/>
    </source>
</evidence>
<accession>A0A6A5H3W0</accession>
<comment type="caution">
    <text evidence="2">The sequence shown here is derived from an EMBL/GenBank/DDBJ whole genome shotgun (WGS) entry which is preliminary data.</text>
</comment>
<organism evidence="2 3">
    <name type="scientific">Caenorhabditis remanei</name>
    <name type="common">Caenorhabditis vulgaris</name>
    <dbReference type="NCBI Taxonomy" id="31234"/>
    <lineage>
        <taxon>Eukaryota</taxon>
        <taxon>Metazoa</taxon>
        <taxon>Ecdysozoa</taxon>
        <taxon>Nematoda</taxon>
        <taxon>Chromadorea</taxon>
        <taxon>Rhabditida</taxon>
        <taxon>Rhabditina</taxon>
        <taxon>Rhabditomorpha</taxon>
        <taxon>Rhabditoidea</taxon>
        <taxon>Rhabditidae</taxon>
        <taxon>Peloderinae</taxon>
        <taxon>Caenorhabditis</taxon>
    </lineage>
</organism>
<sequence>MSKKEKENLSKVQTGMNSTSKLVLSSTSSTNERTEDDVSYSEIEKRNFQKWVQVGDDMDISLACDGCKKLIGGLNKLELLACGHYYCNNCFALFTKDNHSSCITATSPSSVFTREVSPQQIAEHDGELSQEGGAERVNSRGSNRPSRKALMNKSKSGRKRKPKKPDQQLWYFLHLTKPVVVSLATDATYGDLLSRLFIMLGVDKKTHDIHIRTQKSSSEEAEGEAASSTGEPAPLEVIDSKSRLRDLRIPRQKMLIIDVEEKKKQKSSEDKIDQKKPDKDKKSTHEDLQSLSQSRADEPKSS</sequence>
<evidence type="ECO:0000256" key="1">
    <source>
        <dbReference type="SAM" id="MobiDB-lite"/>
    </source>
</evidence>
<dbReference type="EMBL" id="WUAV01000003">
    <property type="protein sequence ID" value="KAF1761546.1"/>
    <property type="molecule type" value="Genomic_DNA"/>
</dbReference>
<feature type="region of interest" description="Disordered" evidence="1">
    <location>
        <begin position="1"/>
        <end position="38"/>
    </location>
</feature>
<feature type="compositionally biased region" description="Basic and acidic residues" evidence="1">
    <location>
        <begin position="259"/>
        <end position="288"/>
    </location>
</feature>
<gene>
    <name evidence="2" type="ORF">GCK72_009802</name>
</gene>
<reference evidence="2 3" key="1">
    <citation type="submission" date="2019-12" db="EMBL/GenBank/DDBJ databases">
        <title>Chromosome-level assembly of the Caenorhabditis remanei genome.</title>
        <authorList>
            <person name="Teterina A.A."/>
            <person name="Willis J.H."/>
            <person name="Phillips P.C."/>
        </authorList>
    </citation>
    <scope>NUCLEOTIDE SEQUENCE [LARGE SCALE GENOMIC DNA]</scope>
    <source>
        <strain evidence="2 3">PX506</strain>
        <tissue evidence="2">Whole organism</tissue>
    </source>
</reference>